<reference evidence="2 3" key="1">
    <citation type="journal article" date="2014" name="Genome Biol. Evol.">
        <title>The secreted proteins of Achlya hypogyna and Thraustotheca clavata identify the ancestral oomycete secretome and reveal gene acquisitions by horizontal gene transfer.</title>
        <authorList>
            <person name="Misner I."/>
            <person name="Blouin N."/>
            <person name="Leonard G."/>
            <person name="Richards T.A."/>
            <person name="Lane C.E."/>
        </authorList>
    </citation>
    <scope>NUCLEOTIDE SEQUENCE [LARGE SCALE GENOMIC DNA]</scope>
    <source>
        <strain evidence="2 3">ATCC 48635</strain>
    </source>
</reference>
<keyword evidence="3" id="KW-1185">Reference proteome</keyword>
<feature type="signal peptide" evidence="1">
    <location>
        <begin position="1"/>
        <end position="18"/>
    </location>
</feature>
<gene>
    <name evidence="2" type="ORF">ACHHYP_04216</name>
</gene>
<dbReference type="EMBL" id="JNBR01000037">
    <property type="protein sequence ID" value="OQR99872.1"/>
    <property type="molecule type" value="Genomic_DNA"/>
</dbReference>
<dbReference type="SUPFAM" id="SSF52058">
    <property type="entry name" value="L domain-like"/>
    <property type="match status" value="1"/>
</dbReference>
<sequence length="329" mass="36458">MMQWVIATAMCFSHVVLGLCPYEGINGGILVADVTCGNGVRICGVNSTCDVFQTDINMSIPTYSEWDAIGDMRYYNLAKLFIEDSTTMTIREMVLPSKVTMLKFKNVSSLDLEHTTDTKWDSVLRLEFIDSKNIKFPTTVKWPKNLQHVVFMDNEMSTIPYNLPSTIETLAIQGNGLVDLNYLPSGPAFHFLNLDSNLIKSITDYDWRAFTFLMLSSNPDLHTIANIQLSTNLTYFDIGDCPSLDHITIDESTYSALNALQPYTGNESNMVGYNVTGNIATNKEDCVAQNGQIKALWTNSSKYSVAVCVTNSFVPTGGSNNCTANGDRC</sequence>
<comment type="caution">
    <text evidence="2">The sequence shown here is derived from an EMBL/GenBank/DDBJ whole genome shotgun (WGS) entry which is preliminary data.</text>
</comment>
<protein>
    <recommendedName>
        <fullName evidence="4">Secreted protein</fullName>
    </recommendedName>
</protein>
<dbReference type="OrthoDB" id="10579234at2759"/>
<dbReference type="Proteomes" id="UP000243579">
    <property type="component" value="Unassembled WGS sequence"/>
</dbReference>
<organism evidence="2 3">
    <name type="scientific">Achlya hypogyna</name>
    <name type="common">Oomycete</name>
    <name type="synonym">Protoachlya hypogyna</name>
    <dbReference type="NCBI Taxonomy" id="1202772"/>
    <lineage>
        <taxon>Eukaryota</taxon>
        <taxon>Sar</taxon>
        <taxon>Stramenopiles</taxon>
        <taxon>Oomycota</taxon>
        <taxon>Saprolegniomycetes</taxon>
        <taxon>Saprolegniales</taxon>
        <taxon>Achlyaceae</taxon>
        <taxon>Achlya</taxon>
    </lineage>
</organism>
<evidence type="ECO:0000313" key="3">
    <source>
        <dbReference type="Proteomes" id="UP000243579"/>
    </source>
</evidence>
<evidence type="ECO:0000313" key="2">
    <source>
        <dbReference type="EMBL" id="OQR99872.1"/>
    </source>
</evidence>
<evidence type="ECO:0000256" key="1">
    <source>
        <dbReference type="SAM" id="SignalP"/>
    </source>
</evidence>
<dbReference type="STRING" id="1202772.A0A1V9ZPF1"/>
<dbReference type="InterPro" id="IPR032675">
    <property type="entry name" value="LRR_dom_sf"/>
</dbReference>
<accession>A0A1V9ZPF1</accession>
<evidence type="ECO:0008006" key="4">
    <source>
        <dbReference type="Google" id="ProtNLM"/>
    </source>
</evidence>
<proteinExistence type="predicted"/>
<name>A0A1V9ZPF1_ACHHY</name>
<keyword evidence="1" id="KW-0732">Signal</keyword>
<feature type="chain" id="PRO_5012845395" description="Secreted protein" evidence="1">
    <location>
        <begin position="19"/>
        <end position="329"/>
    </location>
</feature>
<dbReference type="AlphaFoldDB" id="A0A1V9ZPF1"/>
<dbReference type="Gene3D" id="3.80.10.10">
    <property type="entry name" value="Ribonuclease Inhibitor"/>
    <property type="match status" value="1"/>
</dbReference>